<accession>A0A9P5K1D6</accession>
<dbReference type="Gene3D" id="1.20.58.1540">
    <property type="entry name" value="Actin interacting protein 3, C-terminal domain"/>
    <property type="match status" value="1"/>
</dbReference>
<dbReference type="InterPro" id="IPR022782">
    <property type="entry name" value="AIP3-like_C"/>
</dbReference>
<reference evidence="4" key="2">
    <citation type="journal article" date="2020" name="Nat. Commun.">
        <title>Large-scale genome sequencing of mycorrhizal fungi provides insights into the early evolution of symbiotic traits.</title>
        <authorList>
            <person name="Miyauchi S."/>
            <person name="Kiss E."/>
            <person name="Kuo A."/>
            <person name="Drula E."/>
            <person name="Kohler A."/>
            <person name="Sanchez-Garcia M."/>
            <person name="Morin E."/>
            <person name="Andreopoulos B."/>
            <person name="Barry K.W."/>
            <person name="Bonito G."/>
            <person name="Buee M."/>
            <person name="Carver A."/>
            <person name="Chen C."/>
            <person name="Cichocki N."/>
            <person name="Clum A."/>
            <person name="Culley D."/>
            <person name="Crous P.W."/>
            <person name="Fauchery L."/>
            <person name="Girlanda M."/>
            <person name="Hayes R.D."/>
            <person name="Keri Z."/>
            <person name="LaButti K."/>
            <person name="Lipzen A."/>
            <person name="Lombard V."/>
            <person name="Magnuson J."/>
            <person name="Maillard F."/>
            <person name="Murat C."/>
            <person name="Nolan M."/>
            <person name="Ohm R.A."/>
            <person name="Pangilinan J."/>
            <person name="Pereira M.F."/>
            <person name="Perotto S."/>
            <person name="Peter M."/>
            <person name="Pfister S."/>
            <person name="Riley R."/>
            <person name="Sitrit Y."/>
            <person name="Stielow J.B."/>
            <person name="Szollosi G."/>
            <person name="Zifcakova L."/>
            <person name="Stursova M."/>
            <person name="Spatafora J.W."/>
            <person name="Tedersoo L."/>
            <person name="Vaario L.M."/>
            <person name="Yamada A."/>
            <person name="Yan M."/>
            <person name="Wang P."/>
            <person name="Xu J."/>
            <person name="Bruns T."/>
            <person name="Baldrian P."/>
            <person name="Vilgalys R."/>
            <person name="Dunand C."/>
            <person name="Henrissat B."/>
            <person name="Grigoriev I.V."/>
            <person name="Hibbett D."/>
            <person name="Nagy L.G."/>
            <person name="Martin F.M."/>
        </authorList>
    </citation>
    <scope>NUCLEOTIDE SEQUENCE</scope>
    <source>
        <strain evidence="4">Prilba</strain>
    </source>
</reference>
<comment type="caution">
    <text evidence="4">The sequence shown here is derived from an EMBL/GenBank/DDBJ whole genome shotgun (WGS) entry which is preliminary data.</text>
</comment>
<gene>
    <name evidence="4" type="ORF">DFH94DRAFT_806667</name>
</gene>
<proteinExistence type="predicted"/>
<dbReference type="GO" id="GO:0030010">
    <property type="term" value="P:establishment of cell polarity"/>
    <property type="evidence" value="ECO:0007669"/>
    <property type="project" value="TreeGrafter"/>
</dbReference>
<sequence>MASTEVPGARSYIDAGNKKLDARSQNMLTKMEALQDTVENVKDDVLERHVSPKPQELRSINEGLMTVNMELGSLKDHIKKIKLMWKKIWQEELQSLVEEQQFLNH</sequence>
<protein>
    <submittedName>
        <fullName evidence="4">Actin interacting protein 3</fullName>
    </submittedName>
</protein>
<dbReference type="GO" id="GO:0051286">
    <property type="term" value="C:cell tip"/>
    <property type="evidence" value="ECO:0007669"/>
    <property type="project" value="TreeGrafter"/>
</dbReference>
<keyword evidence="5" id="KW-1185">Reference proteome</keyword>
<dbReference type="Proteomes" id="UP000759537">
    <property type="component" value="Unassembled WGS sequence"/>
</dbReference>
<dbReference type="AlphaFoldDB" id="A0A9P5K1D6"/>
<feature type="coiled-coil region" evidence="2">
    <location>
        <begin position="17"/>
        <end position="44"/>
    </location>
</feature>
<dbReference type="InterPro" id="IPR051825">
    <property type="entry name" value="SRCIN1"/>
</dbReference>
<organism evidence="4 5">
    <name type="scientific">Russula ochroleuca</name>
    <dbReference type="NCBI Taxonomy" id="152965"/>
    <lineage>
        <taxon>Eukaryota</taxon>
        <taxon>Fungi</taxon>
        <taxon>Dikarya</taxon>
        <taxon>Basidiomycota</taxon>
        <taxon>Agaricomycotina</taxon>
        <taxon>Agaricomycetes</taxon>
        <taxon>Russulales</taxon>
        <taxon>Russulaceae</taxon>
        <taxon>Russula</taxon>
    </lineage>
</organism>
<feature type="domain" description="Actin interacting protein 3-like C-terminal" evidence="3">
    <location>
        <begin position="3"/>
        <end position="105"/>
    </location>
</feature>
<dbReference type="Pfam" id="PF03915">
    <property type="entry name" value="AIP3"/>
    <property type="match status" value="1"/>
</dbReference>
<keyword evidence="1 2" id="KW-0175">Coiled coil</keyword>
<evidence type="ECO:0000313" key="5">
    <source>
        <dbReference type="Proteomes" id="UP000759537"/>
    </source>
</evidence>
<name>A0A9P5K1D6_9AGAM</name>
<dbReference type="PANTHER" id="PTHR22741:SF10">
    <property type="entry name" value="COILED-COIL DOMAIN-CONTAINING PROTEIN CG32809"/>
    <property type="match status" value="1"/>
</dbReference>
<dbReference type="GO" id="GO:0005737">
    <property type="term" value="C:cytoplasm"/>
    <property type="evidence" value="ECO:0007669"/>
    <property type="project" value="TreeGrafter"/>
</dbReference>
<evidence type="ECO:0000259" key="3">
    <source>
        <dbReference type="Pfam" id="PF03915"/>
    </source>
</evidence>
<dbReference type="PANTHER" id="PTHR22741">
    <property type="entry name" value="P140CAP/SNIP-RELATED"/>
    <property type="match status" value="1"/>
</dbReference>
<evidence type="ECO:0000313" key="4">
    <source>
        <dbReference type="EMBL" id="KAF8473669.1"/>
    </source>
</evidence>
<evidence type="ECO:0000256" key="1">
    <source>
        <dbReference type="ARBA" id="ARBA00023054"/>
    </source>
</evidence>
<dbReference type="OrthoDB" id="783096at2759"/>
<reference evidence="4" key="1">
    <citation type="submission" date="2019-10" db="EMBL/GenBank/DDBJ databases">
        <authorList>
            <consortium name="DOE Joint Genome Institute"/>
            <person name="Kuo A."/>
            <person name="Miyauchi S."/>
            <person name="Kiss E."/>
            <person name="Drula E."/>
            <person name="Kohler A."/>
            <person name="Sanchez-Garcia M."/>
            <person name="Andreopoulos B."/>
            <person name="Barry K.W."/>
            <person name="Bonito G."/>
            <person name="Buee M."/>
            <person name="Carver A."/>
            <person name="Chen C."/>
            <person name="Cichocki N."/>
            <person name="Clum A."/>
            <person name="Culley D."/>
            <person name="Crous P.W."/>
            <person name="Fauchery L."/>
            <person name="Girlanda M."/>
            <person name="Hayes R."/>
            <person name="Keri Z."/>
            <person name="LaButti K."/>
            <person name="Lipzen A."/>
            <person name="Lombard V."/>
            <person name="Magnuson J."/>
            <person name="Maillard F."/>
            <person name="Morin E."/>
            <person name="Murat C."/>
            <person name="Nolan M."/>
            <person name="Ohm R."/>
            <person name="Pangilinan J."/>
            <person name="Pereira M."/>
            <person name="Perotto S."/>
            <person name="Peter M."/>
            <person name="Riley R."/>
            <person name="Sitrit Y."/>
            <person name="Stielow B."/>
            <person name="Szollosi G."/>
            <person name="Zifcakova L."/>
            <person name="Stursova M."/>
            <person name="Spatafora J.W."/>
            <person name="Tedersoo L."/>
            <person name="Vaario L.-M."/>
            <person name="Yamada A."/>
            <person name="Yan M."/>
            <person name="Wang P."/>
            <person name="Xu J."/>
            <person name="Bruns T."/>
            <person name="Baldrian P."/>
            <person name="Vilgalys R."/>
            <person name="Henrissat B."/>
            <person name="Grigoriev I.V."/>
            <person name="Hibbett D."/>
            <person name="Nagy L.G."/>
            <person name="Martin F.M."/>
        </authorList>
    </citation>
    <scope>NUCLEOTIDE SEQUENCE</scope>
    <source>
        <strain evidence="4">Prilba</strain>
    </source>
</reference>
<evidence type="ECO:0000256" key="2">
    <source>
        <dbReference type="SAM" id="Coils"/>
    </source>
</evidence>
<dbReference type="EMBL" id="WHVB01000018">
    <property type="protein sequence ID" value="KAF8473669.1"/>
    <property type="molecule type" value="Genomic_DNA"/>
</dbReference>